<evidence type="ECO:0000313" key="4">
    <source>
        <dbReference type="WBParaSite" id="Hba_14881"/>
    </source>
</evidence>
<dbReference type="Proteomes" id="UP000095283">
    <property type="component" value="Unplaced"/>
</dbReference>
<accession>A0A1I7XB16</accession>
<evidence type="ECO:0000313" key="3">
    <source>
        <dbReference type="Proteomes" id="UP000095283"/>
    </source>
</evidence>
<reference evidence="4" key="1">
    <citation type="submission" date="2016-11" db="UniProtKB">
        <authorList>
            <consortium name="WormBaseParasite"/>
        </authorList>
    </citation>
    <scope>IDENTIFICATION</scope>
</reference>
<evidence type="ECO:0000256" key="1">
    <source>
        <dbReference type="SAM" id="Coils"/>
    </source>
</evidence>
<dbReference type="AlphaFoldDB" id="A0A1I7XB16"/>
<proteinExistence type="predicted"/>
<evidence type="ECO:0000256" key="2">
    <source>
        <dbReference type="SAM" id="MobiDB-lite"/>
    </source>
</evidence>
<sequence length="247" mass="28501">METMVAQAREVQQIIQGPEAMRAKGGKRNRVATLQSENLELEDRVKAIKKELEQVKKKSSEERAKMKKDREKDADQLRRHESEALERDAERDRERQLHDDKIREWKSKEQKWDKRLSSTGKKQLSAQLVTLAERARSAELAQLEVTLSSGIAALERAREEAAANHMEAEDNFKRARTHSDMETMRRSVAEWKTVQDECLNSIRMVKCDFESAIDSIRKGHRTLAQYADLKVSSYKNVLGLIMVVLIV</sequence>
<name>A0A1I7XB16_HETBA</name>
<protein>
    <submittedName>
        <fullName evidence="4">Kinesin motor domain-containing protein</fullName>
    </submittedName>
</protein>
<feature type="coiled-coil region" evidence="1">
    <location>
        <begin position="121"/>
        <end position="171"/>
    </location>
</feature>
<keyword evidence="1" id="KW-0175">Coiled coil</keyword>
<keyword evidence="3" id="KW-1185">Reference proteome</keyword>
<dbReference type="WBParaSite" id="Hba_14881">
    <property type="protein sequence ID" value="Hba_14881"/>
    <property type="gene ID" value="Hba_14881"/>
</dbReference>
<feature type="region of interest" description="Disordered" evidence="2">
    <location>
        <begin position="54"/>
        <end position="96"/>
    </location>
</feature>
<organism evidence="3 4">
    <name type="scientific">Heterorhabditis bacteriophora</name>
    <name type="common">Entomopathogenic nematode worm</name>
    <dbReference type="NCBI Taxonomy" id="37862"/>
    <lineage>
        <taxon>Eukaryota</taxon>
        <taxon>Metazoa</taxon>
        <taxon>Ecdysozoa</taxon>
        <taxon>Nematoda</taxon>
        <taxon>Chromadorea</taxon>
        <taxon>Rhabditida</taxon>
        <taxon>Rhabditina</taxon>
        <taxon>Rhabditomorpha</taxon>
        <taxon>Strongyloidea</taxon>
        <taxon>Heterorhabditidae</taxon>
        <taxon>Heterorhabditis</taxon>
    </lineage>
</organism>